<dbReference type="Pfam" id="PF13847">
    <property type="entry name" value="Methyltransf_31"/>
    <property type="match status" value="1"/>
</dbReference>
<dbReference type="Gene3D" id="3.40.5.100">
    <property type="match status" value="1"/>
</dbReference>
<comment type="catalytic activity">
    <reaction evidence="6">
        <text>arsenic triglutathione + [thioredoxin]-dithiol + S-adenosyl-L-methionine + 2 H2O = methylarsonous acid + [thioredoxin]-disulfide + 3 glutathione + S-adenosyl-L-homocysteine + H(+)</text>
        <dbReference type="Rhea" id="RHEA:69460"/>
        <dbReference type="Rhea" id="RHEA-COMP:10698"/>
        <dbReference type="Rhea" id="RHEA-COMP:10700"/>
        <dbReference type="ChEBI" id="CHEBI:15377"/>
        <dbReference type="ChEBI" id="CHEBI:15378"/>
        <dbReference type="ChEBI" id="CHEBI:17826"/>
        <dbReference type="ChEBI" id="CHEBI:29950"/>
        <dbReference type="ChEBI" id="CHEBI:50058"/>
        <dbReference type="ChEBI" id="CHEBI:57856"/>
        <dbReference type="ChEBI" id="CHEBI:57925"/>
        <dbReference type="ChEBI" id="CHEBI:59789"/>
        <dbReference type="ChEBI" id="CHEBI:183640"/>
        <dbReference type="EC" id="2.1.1.137"/>
    </reaction>
</comment>
<dbReference type="GO" id="GO:0009404">
    <property type="term" value="P:toxin metabolic process"/>
    <property type="evidence" value="ECO:0007669"/>
    <property type="project" value="TreeGrafter"/>
</dbReference>
<protein>
    <recommendedName>
        <fullName evidence="5">Arsenite methyltransferase</fullName>
        <ecNumber evidence="4">2.1.1.137</ecNumber>
    </recommendedName>
</protein>
<sequence length="368" mass="41002">MTEVSENQVRDSVKDYYGKTLKTSDDLLTPACSTGASRMSKSVKKALGEVHDEVTIKYYGCGLVIPEKVEGTRILDLGSGSGRDCFALSKLVGEDGAIVGLDMTDEQLAVSRKYIDYHREKFGYKKANTEFVKGYIEKIVEAGLKEETFDIIVSNCVVNLSPDKKAVLSDAYKVLKVGGELYFSDIYADHDVPESARKHEVLWGECISGALWWKELYKLAEEIGFSQPRLVAATPVPVEREDFKKVLGDAKFASVTYRLFKLPEKREAARQVIYNGDITDHEKELKFDFKHSFKTGEPVAVDEELSTILTASRFKDDFDFQPCSASKTGCCPQKVDMVKDPFVYMIELESSGETLAPACAPTSDKKCC</sequence>
<feature type="domain" description="Methyltransferase" evidence="9">
    <location>
        <begin position="70"/>
        <end position="222"/>
    </location>
</feature>
<evidence type="ECO:0000313" key="10">
    <source>
        <dbReference type="EMBL" id="KAK6174369.1"/>
    </source>
</evidence>
<keyword evidence="1" id="KW-0808">Transferase</keyword>
<dbReference type="InterPro" id="IPR025714">
    <property type="entry name" value="Methyltranfer_dom"/>
</dbReference>
<evidence type="ECO:0000256" key="6">
    <source>
        <dbReference type="ARBA" id="ARBA00047941"/>
    </source>
</evidence>
<evidence type="ECO:0000256" key="4">
    <source>
        <dbReference type="ARBA" id="ARBA00034521"/>
    </source>
</evidence>
<evidence type="ECO:0000256" key="3">
    <source>
        <dbReference type="ARBA" id="ARBA00034487"/>
    </source>
</evidence>
<evidence type="ECO:0000256" key="8">
    <source>
        <dbReference type="ARBA" id="ARBA00048428"/>
    </source>
</evidence>
<comment type="catalytic activity">
    <reaction evidence="8">
        <text>arsenic triglutathione + 3 [thioredoxin]-dithiol + 3 S-adenosyl-L-methionine = trimethylarsine + 3 [thioredoxin]-disulfide + 3 glutathione + 3 S-adenosyl-L-homocysteine + 3 H(+)</text>
        <dbReference type="Rhea" id="RHEA:69432"/>
        <dbReference type="Rhea" id="RHEA-COMP:10698"/>
        <dbReference type="Rhea" id="RHEA-COMP:10700"/>
        <dbReference type="ChEBI" id="CHEBI:15378"/>
        <dbReference type="ChEBI" id="CHEBI:27130"/>
        <dbReference type="ChEBI" id="CHEBI:29950"/>
        <dbReference type="ChEBI" id="CHEBI:50058"/>
        <dbReference type="ChEBI" id="CHEBI:57856"/>
        <dbReference type="ChEBI" id="CHEBI:57925"/>
        <dbReference type="ChEBI" id="CHEBI:59789"/>
        <dbReference type="ChEBI" id="CHEBI:183640"/>
        <dbReference type="EC" id="2.1.1.137"/>
    </reaction>
</comment>
<evidence type="ECO:0000256" key="7">
    <source>
        <dbReference type="ARBA" id="ARBA00047943"/>
    </source>
</evidence>
<comment type="similarity">
    <text evidence="3">Belongs to the methyltransferase superfamily. Arsenite methyltransferase family.</text>
</comment>
<keyword evidence="2" id="KW-0949">S-adenosyl-L-methionine</keyword>
<dbReference type="PANTHER" id="PTHR43675:SF8">
    <property type="entry name" value="ARSENITE METHYLTRANSFERASE"/>
    <property type="match status" value="1"/>
</dbReference>
<dbReference type="GO" id="GO:0030791">
    <property type="term" value="F:arsenite methyltransferase activity"/>
    <property type="evidence" value="ECO:0007669"/>
    <property type="project" value="UniProtKB-EC"/>
</dbReference>
<comment type="caution">
    <text evidence="10">The sequence shown here is derived from an EMBL/GenBank/DDBJ whole genome shotgun (WGS) entry which is preliminary data.</text>
</comment>
<dbReference type="CDD" id="cd02440">
    <property type="entry name" value="AdoMet_MTases"/>
    <property type="match status" value="1"/>
</dbReference>
<name>A0AAN8JE98_PATCE</name>
<gene>
    <name evidence="10" type="ORF">SNE40_017659</name>
</gene>
<dbReference type="AlphaFoldDB" id="A0AAN8JE98"/>
<dbReference type="PANTHER" id="PTHR43675">
    <property type="entry name" value="ARSENITE METHYLTRANSFERASE"/>
    <property type="match status" value="1"/>
</dbReference>
<evidence type="ECO:0000313" key="11">
    <source>
        <dbReference type="Proteomes" id="UP001347796"/>
    </source>
</evidence>
<evidence type="ECO:0000259" key="9">
    <source>
        <dbReference type="Pfam" id="PF13847"/>
    </source>
</evidence>
<dbReference type="InterPro" id="IPR026669">
    <property type="entry name" value="Arsenite_MeTrfase-like"/>
</dbReference>
<dbReference type="EMBL" id="JAZGQO010000011">
    <property type="protein sequence ID" value="KAK6174369.1"/>
    <property type="molecule type" value="Genomic_DNA"/>
</dbReference>
<dbReference type="Gene3D" id="3.40.50.150">
    <property type="entry name" value="Vaccinia Virus protein VP39"/>
    <property type="match status" value="1"/>
</dbReference>
<dbReference type="GO" id="GO:0005829">
    <property type="term" value="C:cytosol"/>
    <property type="evidence" value="ECO:0007669"/>
    <property type="project" value="TreeGrafter"/>
</dbReference>
<dbReference type="Proteomes" id="UP001347796">
    <property type="component" value="Unassembled WGS sequence"/>
</dbReference>
<comment type="catalytic activity">
    <reaction evidence="7">
        <text>arsenic triglutathione + 2 [thioredoxin]-dithiol + 2 S-adenosyl-L-methionine + H2O = dimethylarsinous acid + 2 [thioredoxin]-disulfide + 3 glutathione + 2 S-adenosyl-L-homocysteine + 2 H(+)</text>
        <dbReference type="Rhea" id="RHEA:69464"/>
        <dbReference type="Rhea" id="RHEA-COMP:10698"/>
        <dbReference type="Rhea" id="RHEA-COMP:10700"/>
        <dbReference type="ChEBI" id="CHEBI:15377"/>
        <dbReference type="ChEBI" id="CHEBI:15378"/>
        <dbReference type="ChEBI" id="CHEBI:23808"/>
        <dbReference type="ChEBI" id="CHEBI:29950"/>
        <dbReference type="ChEBI" id="CHEBI:50058"/>
        <dbReference type="ChEBI" id="CHEBI:57856"/>
        <dbReference type="ChEBI" id="CHEBI:57925"/>
        <dbReference type="ChEBI" id="CHEBI:59789"/>
        <dbReference type="ChEBI" id="CHEBI:183640"/>
        <dbReference type="EC" id="2.1.1.137"/>
    </reaction>
</comment>
<proteinExistence type="inferred from homology"/>
<keyword evidence="11" id="KW-1185">Reference proteome</keyword>
<dbReference type="EC" id="2.1.1.137" evidence="4"/>
<dbReference type="GO" id="GO:0018872">
    <property type="term" value="P:arsonoacetate metabolic process"/>
    <property type="evidence" value="ECO:0007669"/>
    <property type="project" value="TreeGrafter"/>
</dbReference>
<evidence type="ECO:0000256" key="5">
    <source>
        <dbReference type="ARBA" id="ARBA00034545"/>
    </source>
</evidence>
<evidence type="ECO:0000256" key="2">
    <source>
        <dbReference type="ARBA" id="ARBA00022691"/>
    </source>
</evidence>
<dbReference type="SUPFAM" id="SSF53335">
    <property type="entry name" value="S-adenosyl-L-methionine-dependent methyltransferases"/>
    <property type="match status" value="1"/>
</dbReference>
<organism evidence="10 11">
    <name type="scientific">Patella caerulea</name>
    <name type="common">Rayed Mediterranean limpet</name>
    <dbReference type="NCBI Taxonomy" id="87958"/>
    <lineage>
        <taxon>Eukaryota</taxon>
        <taxon>Metazoa</taxon>
        <taxon>Spiralia</taxon>
        <taxon>Lophotrochozoa</taxon>
        <taxon>Mollusca</taxon>
        <taxon>Gastropoda</taxon>
        <taxon>Patellogastropoda</taxon>
        <taxon>Patelloidea</taxon>
        <taxon>Patellidae</taxon>
        <taxon>Patella</taxon>
    </lineage>
</organism>
<accession>A0AAN8JE98</accession>
<evidence type="ECO:0000256" key="1">
    <source>
        <dbReference type="ARBA" id="ARBA00022679"/>
    </source>
</evidence>
<dbReference type="InterPro" id="IPR029063">
    <property type="entry name" value="SAM-dependent_MTases_sf"/>
</dbReference>
<reference evidence="10 11" key="1">
    <citation type="submission" date="2024-01" db="EMBL/GenBank/DDBJ databases">
        <title>The genome of the rayed Mediterranean limpet Patella caerulea (Linnaeus, 1758).</title>
        <authorList>
            <person name="Anh-Thu Weber A."/>
            <person name="Halstead-Nussloch G."/>
        </authorList>
    </citation>
    <scope>NUCLEOTIDE SEQUENCE [LARGE SCALE GENOMIC DNA]</scope>
    <source>
        <strain evidence="10">AATW-2023a</strain>
        <tissue evidence="10">Whole specimen</tissue>
    </source>
</reference>